<accession>Q22A37</accession>
<dbReference type="EMBL" id="GG662462">
    <property type="protein sequence ID" value="EAR82143.1"/>
    <property type="molecule type" value="Genomic_DNA"/>
</dbReference>
<evidence type="ECO:0000259" key="1">
    <source>
        <dbReference type="PROSITE" id="PS51782"/>
    </source>
</evidence>
<dbReference type="RefSeq" id="XP_001029806.1">
    <property type="nucleotide sequence ID" value="XM_001029806.1"/>
</dbReference>
<dbReference type="Proteomes" id="UP000009168">
    <property type="component" value="Unassembled WGS sequence"/>
</dbReference>
<dbReference type="Pfam" id="PF01476">
    <property type="entry name" value="LysM"/>
    <property type="match status" value="1"/>
</dbReference>
<dbReference type="SUPFAM" id="SSF54106">
    <property type="entry name" value="LysM domain"/>
    <property type="match status" value="1"/>
</dbReference>
<dbReference type="AlphaFoldDB" id="Q22A37"/>
<evidence type="ECO:0000313" key="3">
    <source>
        <dbReference type="Proteomes" id="UP000009168"/>
    </source>
</evidence>
<protein>
    <submittedName>
        <fullName evidence="2">LysM domain protein</fullName>
    </submittedName>
</protein>
<dbReference type="KEGG" id="tet:TTHERM_01289040"/>
<dbReference type="InParanoid" id="Q22A37"/>
<sequence length="153" mass="17692">MESLTSVHEVRQGDTLWKIGKDCGLNWRFLEVMNKETIKNPKLIKVGQKIIVPNKLFVRVIVEIYDLISCFCITKFYYGLILDVLLFFVNGGSITKNEIGVFCARKCLDANFSINIWGVYQVLGKSHLWAIVYDYISSFINYGFNKLIDCFQK</sequence>
<dbReference type="SMART" id="SM00257">
    <property type="entry name" value="LysM"/>
    <property type="match status" value="1"/>
</dbReference>
<dbReference type="GeneID" id="7835729"/>
<dbReference type="Gene3D" id="3.10.350.10">
    <property type="entry name" value="LysM domain"/>
    <property type="match status" value="1"/>
</dbReference>
<name>Q22A37_TETTS</name>
<organism evidence="2 3">
    <name type="scientific">Tetrahymena thermophila (strain SB210)</name>
    <dbReference type="NCBI Taxonomy" id="312017"/>
    <lineage>
        <taxon>Eukaryota</taxon>
        <taxon>Sar</taxon>
        <taxon>Alveolata</taxon>
        <taxon>Ciliophora</taxon>
        <taxon>Intramacronucleata</taxon>
        <taxon>Oligohymenophorea</taxon>
        <taxon>Hymenostomatida</taxon>
        <taxon>Tetrahymenina</taxon>
        <taxon>Tetrahymenidae</taxon>
        <taxon>Tetrahymena</taxon>
    </lineage>
</organism>
<feature type="domain" description="LysM" evidence="1">
    <location>
        <begin position="6"/>
        <end position="52"/>
    </location>
</feature>
<dbReference type="CDD" id="cd00118">
    <property type="entry name" value="LysM"/>
    <property type="match status" value="1"/>
</dbReference>
<dbReference type="InterPro" id="IPR036779">
    <property type="entry name" value="LysM_dom_sf"/>
</dbReference>
<proteinExistence type="predicted"/>
<reference evidence="3" key="1">
    <citation type="journal article" date="2006" name="PLoS Biol.">
        <title>Macronuclear genome sequence of the ciliate Tetrahymena thermophila, a model eukaryote.</title>
        <authorList>
            <person name="Eisen J.A."/>
            <person name="Coyne R.S."/>
            <person name="Wu M."/>
            <person name="Wu D."/>
            <person name="Thiagarajan M."/>
            <person name="Wortman J.R."/>
            <person name="Badger J.H."/>
            <person name="Ren Q."/>
            <person name="Amedeo P."/>
            <person name="Jones K.M."/>
            <person name="Tallon L.J."/>
            <person name="Delcher A.L."/>
            <person name="Salzberg S.L."/>
            <person name="Silva J.C."/>
            <person name="Haas B.J."/>
            <person name="Majoros W.H."/>
            <person name="Farzad M."/>
            <person name="Carlton J.M."/>
            <person name="Smith R.K. Jr."/>
            <person name="Garg J."/>
            <person name="Pearlman R.E."/>
            <person name="Karrer K.M."/>
            <person name="Sun L."/>
            <person name="Manning G."/>
            <person name="Elde N.C."/>
            <person name="Turkewitz A.P."/>
            <person name="Asai D.J."/>
            <person name="Wilkes D.E."/>
            <person name="Wang Y."/>
            <person name="Cai H."/>
            <person name="Collins K."/>
            <person name="Stewart B.A."/>
            <person name="Lee S.R."/>
            <person name="Wilamowska K."/>
            <person name="Weinberg Z."/>
            <person name="Ruzzo W.L."/>
            <person name="Wloga D."/>
            <person name="Gaertig J."/>
            <person name="Frankel J."/>
            <person name="Tsao C.-C."/>
            <person name="Gorovsky M.A."/>
            <person name="Keeling P.J."/>
            <person name="Waller R.F."/>
            <person name="Patron N.J."/>
            <person name="Cherry J.M."/>
            <person name="Stover N.A."/>
            <person name="Krieger C.J."/>
            <person name="del Toro C."/>
            <person name="Ryder H.F."/>
            <person name="Williamson S.C."/>
            <person name="Barbeau R.A."/>
            <person name="Hamilton E.P."/>
            <person name="Orias E."/>
        </authorList>
    </citation>
    <scope>NUCLEOTIDE SEQUENCE [LARGE SCALE GENOMIC DNA]</scope>
    <source>
        <strain evidence="3">SB210</strain>
    </source>
</reference>
<dbReference type="InterPro" id="IPR018392">
    <property type="entry name" value="LysM"/>
</dbReference>
<gene>
    <name evidence="2" type="ORF">TTHERM_01289040</name>
</gene>
<keyword evidence="3" id="KW-1185">Reference proteome</keyword>
<dbReference type="PROSITE" id="PS51782">
    <property type="entry name" value="LYSM"/>
    <property type="match status" value="1"/>
</dbReference>
<evidence type="ECO:0000313" key="2">
    <source>
        <dbReference type="EMBL" id="EAR82143.1"/>
    </source>
</evidence>
<dbReference type="HOGENOM" id="CLU_1716915_0_0_1"/>